<name>R7B0Q4_9FIRM</name>
<dbReference type="AlphaFoldDB" id="R7B0Q4"/>
<evidence type="ECO:0000313" key="2">
    <source>
        <dbReference type="Proteomes" id="UP000018141"/>
    </source>
</evidence>
<dbReference type="Proteomes" id="UP000018141">
    <property type="component" value="Unassembled WGS sequence"/>
</dbReference>
<sequence length="175" mass="20520">MKRQANRFGGGANTNRNGLHFEQTTSLNAALQNAGFIIANHYEVYYRNQLLGYSINQDDFSTIFLRQNGVNDRAINSKRWKPDEAFINELDKTVYIIEKKFQHTGGSVDEKLATFPFKIREYKRLLDPIGYDLVYIYLLSSDWFDSPKYQDYYDYMDELDCPYYFDNLPLNAIGL</sequence>
<organism evidence="1 2">
    <name type="scientific">Bacteroides pectinophilus CAG:437</name>
    <dbReference type="NCBI Taxonomy" id="1263051"/>
    <lineage>
        <taxon>Bacteria</taxon>
        <taxon>Bacillati</taxon>
        <taxon>Bacillota</taxon>
        <taxon>Clostridia</taxon>
        <taxon>Eubacteriales</taxon>
    </lineage>
</organism>
<evidence type="ECO:0000313" key="1">
    <source>
        <dbReference type="EMBL" id="CDD56946.1"/>
    </source>
</evidence>
<dbReference type="EMBL" id="CBHH010000039">
    <property type="protein sequence ID" value="CDD56946.1"/>
    <property type="molecule type" value="Genomic_DNA"/>
</dbReference>
<comment type="caution">
    <text evidence="1">The sequence shown here is derived from an EMBL/GenBank/DDBJ whole genome shotgun (WGS) entry which is preliminary data.</text>
</comment>
<protein>
    <submittedName>
        <fullName evidence="1">Uncharacterized protein</fullName>
    </submittedName>
</protein>
<gene>
    <name evidence="1" type="ORF">BN656_01317</name>
</gene>
<reference evidence="1" key="1">
    <citation type="submission" date="2012-11" db="EMBL/GenBank/DDBJ databases">
        <title>Dependencies among metagenomic species, viruses, plasmids and units of genetic variation.</title>
        <authorList>
            <person name="Nielsen H.B."/>
            <person name="Almeida M."/>
            <person name="Juncker A.S."/>
            <person name="Rasmussen S."/>
            <person name="Li J."/>
            <person name="Sunagawa S."/>
            <person name="Plichta D."/>
            <person name="Gautier L."/>
            <person name="Le Chatelier E."/>
            <person name="Peletier E."/>
            <person name="Bonde I."/>
            <person name="Nielsen T."/>
            <person name="Manichanh C."/>
            <person name="Arumugam M."/>
            <person name="Batto J."/>
            <person name="Santos M.B.Q.D."/>
            <person name="Blom N."/>
            <person name="Borruel N."/>
            <person name="Burgdorf K.S."/>
            <person name="Boumezbeur F."/>
            <person name="Casellas F."/>
            <person name="Dore J."/>
            <person name="Guarner F."/>
            <person name="Hansen T."/>
            <person name="Hildebrand F."/>
            <person name="Kaas R.S."/>
            <person name="Kennedy S."/>
            <person name="Kristiansen K."/>
            <person name="Kultima J.R."/>
            <person name="Leonard P."/>
            <person name="Levenez F."/>
            <person name="Lund O."/>
            <person name="Moumen B."/>
            <person name="Le Paslier D."/>
            <person name="Pons N."/>
            <person name="Pedersen O."/>
            <person name="Prifti E."/>
            <person name="Qin J."/>
            <person name="Raes J."/>
            <person name="Tap J."/>
            <person name="Tims S."/>
            <person name="Ussery D.W."/>
            <person name="Yamada T."/>
            <person name="MetaHit consortium"/>
            <person name="Renault P."/>
            <person name="Sicheritz-Ponten T."/>
            <person name="Bork P."/>
            <person name="Wang J."/>
            <person name="Brunak S."/>
            <person name="Ehrlich S.D."/>
        </authorList>
    </citation>
    <scope>NUCLEOTIDE SEQUENCE [LARGE SCALE GENOMIC DNA]</scope>
</reference>
<accession>R7B0Q4</accession>
<proteinExistence type="predicted"/>